<accession>A0A9D1HP54</accession>
<feature type="domain" description="DUF5348" evidence="1">
    <location>
        <begin position="5"/>
        <end position="69"/>
    </location>
</feature>
<reference evidence="2" key="1">
    <citation type="submission" date="2020-10" db="EMBL/GenBank/DDBJ databases">
        <authorList>
            <person name="Gilroy R."/>
        </authorList>
    </citation>
    <scope>NUCLEOTIDE SEQUENCE</scope>
    <source>
        <strain evidence="2">CHK195-11698</strain>
    </source>
</reference>
<sequence>MIRKGYLAYNHRYSRYEIVFSTDETYMLHCGDCFSIYDTDSGHYVPTRIEYDTNWYLIGTSLKTGALVKIDM</sequence>
<dbReference type="Proteomes" id="UP000824175">
    <property type="component" value="Unassembled WGS sequence"/>
</dbReference>
<comment type="caution">
    <text evidence="2">The sequence shown here is derived from an EMBL/GenBank/DDBJ whole genome shotgun (WGS) entry which is preliminary data.</text>
</comment>
<proteinExistence type="predicted"/>
<evidence type="ECO:0000313" key="2">
    <source>
        <dbReference type="EMBL" id="HIU14225.1"/>
    </source>
</evidence>
<protein>
    <submittedName>
        <fullName evidence="2">DUF5348 domain-containing protein</fullName>
    </submittedName>
</protein>
<gene>
    <name evidence="2" type="ORF">IAD15_09175</name>
</gene>
<evidence type="ECO:0000259" key="1">
    <source>
        <dbReference type="Pfam" id="PF17295"/>
    </source>
</evidence>
<dbReference type="AlphaFoldDB" id="A0A9D1HP54"/>
<dbReference type="Pfam" id="PF17295">
    <property type="entry name" value="DUF5348"/>
    <property type="match status" value="1"/>
</dbReference>
<reference evidence="2" key="2">
    <citation type="journal article" date="2021" name="PeerJ">
        <title>Extensive microbial diversity within the chicken gut microbiome revealed by metagenomics and culture.</title>
        <authorList>
            <person name="Gilroy R."/>
            <person name="Ravi A."/>
            <person name="Getino M."/>
            <person name="Pursley I."/>
            <person name="Horton D.L."/>
            <person name="Alikhan N.F."/>
            <person name="Baker D."/>
            <person name="Gharbi K."/>
            <person name="Hall N."/>
            <person name="Watson M."/>
            <person name="Adriaenssens E.M."/>
            <person name="Foster-Nyarko E."/>
            <person name="Jarju S."/>
            <person name="Secka A."/>
            <person name="Antonio M."/>
            <person name="Oren A."/>
            <person name="Chaudhuri R.R."/>
            <person name="La Ragione R."/>
            <person name="Hildebrand F."/>
            <person name="Pallen M.J."/>
        </authorList>
    </citation>
    <scope>NUCLEOTIDE SEQUENCE</scope>
    <source>
        <strain evidence="2">CHK195-11698</strain>
    </source>
</reference>
<organism evidence="2 3">
    <name type="scientific">Candidatus Fimiplasma intestinipullorum</name>
    <dbReference type="NCBI Taxonomy" id="2840825"/>
    <lineage>
        <taxon>Bacteria</taxon>
        <taxon>Bacillati</taxon>
        <taxon>Bacillota</taxon>
        <taxon>Clostridia</taxon>
        <taxon>Eubacteriales</taxon>
        <taxon>Candidatus Fimiplasma</taxon>
    </lineage>
</organism>
<evidence type="ECO:0000313" key="3">
    <source>
        <dbReference type="Proteomes" id="UP000824175"/>
    </source>
</evidence>
<dbReference type="EMBL" id="DVMJ01000078">
    <property type="protein sequence ID" value="HIU14225.1"/>
    <property type="molecule type" value="Genomic_DNA"/>
</dbReference>
<name>A0A9D1HP54_9FIRM</name>
<dbReference type="Gene3D" id="2.40.10.390">
    <property type="match status" value="1"/>
</dbReference>
<dbReference type="InterPro" id="IPR035255">
    <property type="entry name" value="DUF5348"/>
</dbReference>